<feature type="region of interest" description="Disordered" evidence="1">
    <location>
        <begin position="221"/>
        <end position="279"/>
    </location>
</feature>
<comment type="caution">
    <text evidence="2">The sequence shown here is derived from an EMBL/GenBank/DDBJ whole genome shotgun (WGS) entry which is preliminary data.</text>
</comment>
<feature type="region of interest" description="Disordered" evidence="1">
    <location>
        <begin position="30"/>
        <end position="53"/>
    </location>
</feature>
<dbReference type="Proteomes" id="UP001189429">
    <property type="component" value="Unassembled WGS sequence"/>
</dbReference>
<feature type="compositionally biased region" description="Acidic residues" evidence="1">
    <location>
        <begin position="266"/>
        <end position="279"/>
    </location>
</feature>
<evidence type="ECO:0000313" key="3">
    <source>
        <dbReference type="Proteomes" id="UP001189429"/>
    </source>
</evidence>
<accession>A0ABN9Y0H1</accession>
<reference evidence="2" key="1">
    <citation type="submission" date="2023-10" db="EMBL/GenBank/DDBJ databases">
        <authorList>
            <person name="Chen Y."/>
            <person name="Shah S."/>
            <person name="Dougan E. K."/>
            <person name="Thang M."/>
            <person name="Chan C."/>
        </authorList>
    </citation>
    <scope>NUCLEOTIDE SEQUENCE [LARGE SCALE GENOMIC DNA]</scope>
</reference>
<feature type="compositionally biased region" description="Basic and acidic residues" evidence="1">
    <location>
        <begin position="35"/>
        <end position="52"/>
    </location>
</feature>
<keyword evidence="3" id="KW-1185">Reference proteome</keyword>
<organism evidence="2 3">
    <name type="scientific">Prorocentrum cordatum</name>
    <dbReference type="NCBI Taxonomy" id="2364126"/>
    <lineage>
        <taxon>Eukaryota</taxon>
        <taxon>Sar</taxon>
        <taxon>Alveolata</taxon>
        <taxon>Dinophyceae</taxon>
        <taxon>Prorocentrales</taxon>
        <taxon>Prorocentraceae</taxon>
        <taxon>Prorocentrum</taxon>
    </lineage>
</organism>
<gene>
    <name evidence="2" type="ORF">PCOR1329_LOCUS80496</name>
</gene>
<feature type="non-terminal residue" evidence="2">
    <location>
        <position position="493"/>
    </location>
</feature>
<evidence type="ECO:0000256" key="1">
    <source>
        <dbReference type="SAM" id="MobiDB-lite"/>
    </source>
</evidence>
<evidence type="ECO:0000313" key="2">
    <source>
        <dbReference type="EMBL" id="CAK0904513.1"/>
    </source>
</evidence>
<proteinExistence type="predicted"/>
<sequence length="493" mass="53037">MAEAGADLGRDRTSSERSEIWSWAGWRAVGAAAGDGDRRDRGDEKYVPEWDGKSAPPRTFERRVRVFELNTVIPPRRRDGRLLSRLKGHAETKTHNLDPWALEVPGGARVLLSCLRSKCDQQEALMVGTLVGELVGKLARNVGDEALDFETRCETKIRELGEAMDEPLNKHLMAHYFLEKLRVGGDADSQISTSAGNELVYEKLRDSAMACLPRVSVLRKTSTLPPSAGGGGGARRECLSRNRRRPGRAAGRGGGRAVHAVRGDQEGDPDEAADDDGEWPEDVECHAEMGSEGDLGAEEAAEHEHVLEEQLAFQTDSAAMMAQAKKARAEAEWARDFYRGGAKGGSSANTERVKKPIEPVAVVSQPVGEAELTPEEEPTFVDPRRVLITETGDELWLPSSRRNFSGTGSAIYGRAAVSAPVEWGGEGVVVRIGFLGEDVTPLISGGALMELEARIRVVRGEITAGTVGRGRLPLGGLSSGHMATSALDCGSTG</sequence>
<dbReference type="EMBL" id="CAUYUJ010021404">
    <property type="protein sequence ID" value="CAK0904513.1"/>
    <property type="molecule type" value="Genomic_DNA"/>
</dbReference>
<protein>
    <submittedName>
        <fullName evidence="2">Uncharacterized protein</fullName>
    </submittedName>
</protein>
<name>A0ABN9Y0H1_9DINO</name>